<organism evidence="2 3">
    <name type="scientific">Asticcacaulis aquaticus</name>
    <dbReference type="NCBI Taxonomy" id="2984212"/>
    <lineage>
        <taxon>Bacteria</taxon>
        <taxon>Pseudomonadati</taxon>
        <taxon>Pseudomonadota</taxon>
        <taxon>Alphaproteobacteria</taxon>
        <taxon>Caulobacterales</taxon>
        <taxon>Caulobacteraceae</taxon>
        <taxon>Asticcacaulis</taxon>
    </lineage>
</organism>
<keyword evidence="1" id="KW-1133">Transmembrane helix</keyword>
<evidence type="ECO:0008006" key="4">
    <source>
        <dbReference type="Google" id="ProtNLM"/>
    </source>
</evidence>
<accession>A0ABT5HS28</accession>
<dbReference type="EMBL" id="JAQQKX010000003">
    <property type="protein sequence ID" value="MDC7682859.1"/>
    <property type="molecule type" value="Genomic_DNA"/>
</dbReference>
<reference evidence="2 3" key="1">
    <citation type="submission" date="2023-01" db="EMBL/GenBank/DDBJ databases">
        <title>Novel species of the genus Asticcacaulis isolated from rivers.</title>
        <authorList>
            <person name="Lu H."/>
        </authorList>
    </citation>
    <scope>NUCLEOTIDE SEQUENCE [LARGE SCALE GENOMIC DNA]</scope>
    <source>
        <strain evidence="2 3">BYS171W</strain>
    </source>
</reference>
<feature type="transmembrane region" description="Helical" evidence="1">
    <location>
        <begin position="69"/>
        <end position="91"/>
    </location>
</feature>
<evidence type="ECO:0000256" key="1">
    <source>
        <dbReference type="SAM" id="Phobius"/>
    </source>
</evidence>
<evidence type="ECO:0000313" key="2">
    <source>
        <dbReference type="EMBL" id="MDC7682859.1"/>
    </source>
</evidence>
<protein>
    <recommendedName>
        <fullName evidence="4">Phage holin family protein</fullName>
    </recommendedName>
</protein>
<dbReference type="RefSeq" id="WP_272747337.1">
    <property type="nucleotide sequence ID" value="NZ_JAQQKX010000003.1"/>
</dbReference>
<proteinExistence type="predicted"/>
<feature type="transmembrane region" description="Helical" evidence="1">
    <location>
        <begin position="27"/>
        <end position="57"/>
    </location>
</feature>
<comment type="caution">
    <text evidence="2">The sequence shown here is derived from an EMBL/GenBank/DDBJ whole genome shotgun (WGS) entry which is preliminary data.</text>
</comment>
<evidence type="ECO:0000313" key="3">
    <source>
        <dbReference type="Proteomes" id="UP001214854"/>
    </source>
</evidence>
<keyword evidence="3" id="KW-1185">Reference proteome</keyword>
<dbReference type="Proteomes" id="UP001214854">
    <property type="component" value="Unassembled WGS sequence"/>
</dbReference>
<keyword evidence="1" id="KW-0472">Membrane</keyword>
<keyword evidence="1" id="KW-0812">Transmembrane</keyword>
<sequence length="142" mass="15146">MMSLVAQVVDLLLTRHRMHSVKPHIQALLGALAVLFALIVFAMAALALLVFTGLWLLFSLMVHAGMGNLSAGLFVGAGIILLLCLIGWALVRAQRTVHRTFDTLIGEGTSLPGQKTVTRTLSGAAGVFRAFRQGLSHSKKAS</sequence>
<name>A0ABT5HS28_9CAUL</name>
<gene>
    <name evidence="2" type="ORF">PQU92_06200</name>
</gene>